<dbReference type="PANTHER" id="PTHR13370">
    <property type="entry name" value="RNA METHYLASE-RELATED"/>
    <property type="match status" value="1"/>
</dbReference>
<dbReference type="Pfam" id="PF01555">
    <property type="entry name" value="N6_N4_Mtase"/>
    <property type="match status" value="1"/>
</dbReference>
<keyword evidence="7" id="KW-1185">Reference proteome</keyword>
<protein>
    <recommendedName>
        <fullName evidence="4">Methyltransferase</fullName>
        <ecNumber evidence="4">2.1.1.-</ecNumber>
    </recommendedName>
</protein>
<reference evidence="6 7" key="1">
    <citation type="submission" date="2017-02" db="EMBL/GenBank/DDBJ databases">
        <authorList>
            <person name="Peterson S.W."/>
        </authorList>
    </citation>
    <scope>NUCLEOTIDE SEQUENCE [LARGE SCALE GENOMIC DNA]</scope>
    <source>
        <strain evidence="6 7">ATCC BAA-909</strain>
    </source>
</reference>
<dbReference type="Gene3D" id="3.40.50.150">
    <property type="entry name" value="Vaccinia Virus protein VP39"/>
    <property type="match status" value="1"/>
</dbReference>
<evidence type="ECO:0000313" key="6">
    <source>
        <dbReference type="EMBL" id="SJZ60949.1"/>
    </source>
</evidence>
<dbReference type="Proteomes" id="UP000190395">
    <property type="component" value="Unassembled WGS sequence"/>
</dbReference>
<accession>A0A1T4M1S0</accession>
<dbReference type="InterPro" id="IPR002052">
    <property type="entry name" value="DNA_methylase_N6_adenine_CS"/>
</dbReference>
<name>A0A1T4M1S0_9SPIR</name>
<dbReference type="PANTHER" id="PTHR13370:SF24">
    <property type="entry name" value="TYPE III RESTRICTION-MODIFICATION ENZYME STYLTI MOD SUBUNIT"/>
    <property type="match status" value="1"/>
</dbReference>
<dbReference type="GO" id="GO:0008170">
    <property type="term" value="F:N-methyltransferase activity"/>
    <property type="evidence" value="ECO:0007669"/>
    <property type="project" value="InterPro"/>
</dbReference>
<comment type="similarity">
    <text evidence="1 4">Belongs to the N(4)/N(6)-methyltransferase family.</text>
</comment>
<dbReference type="InterPro" id="IPR001091">
    <property type="entry name" value="RM_Methyltransferase"/>
</dbReference>
<dbReference type="GO" id="GO:0005737">
    <property type="term" value="C:cytoplasm"/>
    <property type="evidence" value="ECO:0007669"/>
    <property type="project" value="TreeGrafter"/>
</dbReference>
<evidence type="ECO:0000256" key="1">
    <source>
        <dbReference type="ARBA" id="ARBA00006594"/>
    </source>
</evidence>
<evidence type="ECO:0000313" key="7">
    <source>
        <dbReference type="Proteomes" id="UP000190395"/>
    </source>
</evidence>
<feature type="domain" description="DNA methylase N-4/N-6" evidence="5">
    <location>
        <begin position="65"/>
        <end position="287"/>
    </location>
</feature>
<keyword evidence="3 6" id="KW-0808">Transferase</keyword>
<dbReference type="InterPro" id="IPR002941">
    <property type="entry name" value="DNA_methylase_N4/N6"/>
</dbReference>
<dbReference type="AlphaFoldDB" id="A0A1T4M1S0"/>
<dbReference type="InterPro" id="IPR029063">
    <property type="entry name" value="SAM-dependent_MTases_sf"/>
</dbReference>
<dbReference type="GO" id="GO:0003677">
    <property type="term" value="F:DNA binding"/>
    <property type="evidence" value="ECO:0007669"/>
    <property type="project" value="InterPro"/>
</dbReference>
<dbReference type="GO" id="GO:0032259">
    <property type="term" value="P:methylation"/>
    <property type="evidence" value="ECO:0007669"/>
    <property type="project" value="UniProtKB-KW"/>
</dbReference>
<dbReference type="SUPFAM" id="SSF53335">
    <property type="entry name" value="S-adenosyl-L-methionine-dependent methyltransferases"/>
    <property type="match status" value="1"/>
</dbReference>
<evidence type="ECO:0000256" key="4">
    <source>
        <dbReference type="RuleBase" id="RU362026"/>
    </source>
</evidence>
<organism evidence="6 7">
    <name type="scientific">Treponema berlinense</name>
    <dbReference type="NCBI Taxonomy" id="225004"/>
    <lineage>
        <taxon>Bacteria</taxon>
        <taxon>Pseudomonadati</taxon>
        <taxon>Spirochaetota</taxon>
        <taxon>Spirochaetia</taxon>
        <taxon>Spirochaetales</taxon>
        <taxon>Treponemataceae</taxon>
        <taxon>Treponema</taxon>
    </lineage>
</organism>
<keyword evidence="2 6" id="KW-0489">Methyltransferase</keyword>
<gene>
    <name evidence="6" type="ORF">SAMN02745152_00724</name>
</gene>
<evidence type="ECO:0000256" key="3">
    <source>
        <dbReference type="ARBA" id="ARBA00022679"/>
    </source>
</evidence>
<evidence type="ECO:0000259" key="5">
    <source>
        <dbReference type="Pfam" id="PF01555"/>
    </source>
</evidence>
<dbReference type="RefSeq" id="WP_078930478.1">
    <property type="nucleotide sequence ID" value="NZ_FUXC01000003.1"/>
</dbReference>
<sequence length="315" mass="36482">MPQIKEKSSRNKTINFTEEEGSEYLKKCLFADPSFLPSKEKLTDCIICGDTFELLPKLPEETFPLVIADPPYNLSKQYNSSKFAAKNHAEYKSYTKKWLELTLPLLTKNGSMYICVDWQSSIIVGEVLNEYEEEGKIFLRNRITWEREKGRGAKANWKNCHEDIWFFTKSEDYVFNTDAVKMRRKVIAPYKTNGKPKDWTESSEGNYRDTCPSNFWNDITIPFWSMSENTAHPTQKPEKLLAKLILASSNQGDLIFDPFAGSGSTAVTAKKLGRHWCTIEKEQRYCAWSEYRLQMAEKDSSIQGYSDGIFHMRNE</sequence>
<dbReference type="EMBL" id="FUXC01000003">
    <property type="protein sequence ID" value="SJZ60949.1"/>
    <property type="molecule type" value="Genomic_DNA"/>
</dbReference>
<proteinExistence type="inferred from homology"/>
<dbReference type="OrthoDB" id="9773571at2"/>
<dbReference type="PRINTS" id="PR00508">
    <property type="entry name" value="S21N4MTFRASE"/>
</dbReference>
<dbReference type="GeneID" id="303366986"/>
<dbReference type="STRING" id="225004.SAMN02745152_00724"/>
<dbReference type="PROSITE" id="PS00092">
    <property type="entry name" value="N6_MTASE"/>
    <property type="match status" value="1"/>
</dbReference>
<dbReference type="EC" id="2.1.1.-" evidence="4"/>
<evidence type="ECO:0000256" key="2">
    <source>
        <dbReference type="ARBA" id="ARBA00022603"/>
    </source>
</evidence>